<dbReference type="RefSeq" id="WP_146918767.1">
    <property type="nucleotide sequence ID" value="NZ_VORW01000010.1"/>
</dbReference>
<name>A0A5C7AK09_9BACT</name>
<dbReference type="EMBL" id="VORW01000010">
    <property type="protein sequence ID" value="TXE08771.1"/>
    <property type="molecule type" value="Genomic_DNA"/>
</dbReference>
<accession>A0A5C7AK09</accession>
<feature type="chain" id="PRO_5022759893" evidence="1">
    <location>
        <begin position="21"/>
        <end position="531"/>
    </location>
</feature>
<gene>
    <name evidence="3" type="ORF">ESV85_14500</name>
</gene>
<sequence length="531" mass="61331">MKKTTLLFIIWIFLGYQAQAQQSAYFTAFEDFGSELPNKSEFKAWRNETLILPFLVNTDSTKGLDFQLKIKEKNVKAEVFQLHLVEGDISAGNCGITKKNGTFVKQMFPDRAESIVGNSFKVESSSTYGLVKISIPAKLKPGKYSLSLTFEQNGSSREIEATIDVIARKLPDFAELDYDMDFWQFPLSISTYYDLKPYSEEHWEQIALMFEQLKGFNQTVVTTSVFYDLYNTKIKPVEEMMIQVRKKVDGSYSYDYSTFEKYVELAASKGISEEIAVHNLFPWNLTYFYCDEASAAVKTFKSEPGTEAYNDFWKPFLLDFSSYLKSKNWMDKTVFWVDERDINKTALLVKYVKQIDPAFKFGYSGRFSPGLSELVYDYSLSSNIVLDPDKLALRKSKGFKTTYYTSCYEVQPNMLMASNYDDIYFLVMLSRAKGYDGMLRWAFNLWSPQIMKSAIFSDLPSGDSHFVYPEGQLSLRYLILKDALEEVQKVDTKANSAKTKELLTSYTRYFLLNIEKDRLNMVSTMKNYLND</sequence>
<dbReference type="AlphaFoldDB" id="A0A5C7AK09"/>
<evidence type="ECO:0000313" key="3">
    <source>
        <dbReference type="EMBL" id="TXE08771.1"/>
    </source>
</evidence>
<proteinExistence type="predicted"/>
<feature type="signal peptide" evidence="1">
    <location>
        <begin position="1"/>
        <end position="20"/>
    </location>
</feature>
<dbReference type="Proteomes" id="UP000321935">
    <property type="component" value="Unassembled WGS sequence"/>
</dbReference>
<protein>
    <submittedName>
        <fullName evidence="3">DUF4091 domain-containing protein</fullName>
    </submittedName>
</protein>
<organism evidence="3 4">
    <name type="scientific">Algoriphagus aquimarinus</name>
    <dbReference type="NCBI Taxonomy" id="237018"/>
    <lineage>
        <taxon>Bacteria</taxon>
        <taxon>Pseudomonadati</taxon>
        <taxon>Bacteroidota</taxon>
        <taxon>Cytophagia</taxon>
        <taxon>Cytophagales</taxon>
        <taxon>Cyclobacteriaceae</taxon>
        <taxon>Algoriphagus</taxon>
    </lineage>
</organism>
<feature type="domain" description="Glycoside hydrolase 123 catalytic" evidence="2">
    <location>
        <begin position="183"/>
        <end position="490"/>
    </location>
</feature>
<comment type="caution">
    <text evidence="3">The sequence shown here is derived from an EMBL/GenBank/DDBJ whole genome shotgun (WGS) entry which is preliminary data.</text>
</comment>
<reference evidence="3 4" key="1">
    <citation type="submission" date="2019-08" db="EMBL/GenBank/DDBJ databases">
        <title>Genomes sequence of Algoriphagus aquimarinus ACAM450.</title>
        <authorList>
            <person name="Bowman J.P."/>
        </authorList>
    </citation>
    <scope>NUCLEOTIDE SEQUENCE [LARGE SCALE GENOMIC DNA]</scope>
    <source>
        <strain evidence="3 4">ACAM 450</strain>
    </source>
</reference>
<evidence type="ECO:0000256" key="1">
    <source>
        <dbReference type="SAM" id="SignalP"/>
    </source>
</evidence>
<dbReference type="InterPro" id="IPR025150">
    <property type="entry name" value="GH123_cat"/>
</dbReference>
<dbReference type="Pfam" id="PF13320">
    <property type="entry name" value="GH123_cat"/>
    <property type="match status" value="1"/>
</dbReference>
<keyword evidence="1" id="KW-0732">Signal</keyword>
<evidence type="ECO:0000313" key="4">
    <source>
        <dbReference type="Proteomes" id="UP000321935"/>
    </source>
</evidence>
<dbReference type="OrthoDB" id="197680at2"/>
<evidence type="ECO:0000259" key="2">
    <source>
        <dbReference type="Pfam" id="PF13320"/>
    </source>
</evidence>